<dbReference type="Pfam" id="PF18895">
    <property type="entry name" value="T4SS_pilin"/>
    <property type="match status" value="1"/>
</dbReference>
<name>A0A0U5FEB6_LIMRT</name>
<organism evidence="2 3">
    <name type="scientific">Limosilactobacillus reuteri</name>
    <name type="common">Lactobacillus reuteri</name>
    <dbReference type="NCBI Taxonomy" id="1598"/>
    <lineage>
        <taxon>Bacteria</taxon>
        <taxon>Bacillati</taxon>
        <taxon>Bacillota</taxon>
        <taxon>Bacilli</taxon>
        <taxon>Lactobacillales</taxon>
        <taxon>Lactobacillaceae</taxon>
        <taxon>Limosilactobacillus</taxon>
    </lineage>
</organism>
<feature type="transmembrane region" description="Helical" evidence="1">
    <location>
        <begin position="79"/>
        <end position="96"/>
    </location>
</feature>
<accession>A0A0U5FEB6</accession>
<evidence type="ECO:0000313" key="2">
    <source>
        <dbReference type="EMBL" id="CUR42528.1"/>
    </source>
</evidence>
<dbReference type="EMBL" id="LN887687">
    <property type="protein sequence ID" value="CUR42528.1"/>
    <property type="molecule type" value="Genomic_DNA"/>
</dbReference>
<dbReference type="AlphaFoldDB" id="A0A0U5FEB6"/>
<feature type="transmembrane region" description="Helical" evidence="1">
    <location>
        <begin position="41"/>
        <end position="59"/>
    </location>
</feature>
<evidence type="ECO:0000313" key="3">
    <source>
        <dbReference type="Proteomes" id="UP000235484"/>
    </source>
</evidence>
<sequence>MMDKFLMTNFPTAYAKAMNELTLGADPIGGTSSLLNKLSRGLMVILAAYAVFIVVWGAILYTSGGEESARSGKKKWQKAAVGLVVGLIAFVIVEFLKNYTSQSFGA</sequence>
<keyword evidence="1" id="KW-1133">Transmembrane helix</keyword>
<reference evidence="3" key="1">
    <citation type="submission" date="2015-10" db="EMBL/GenBank/DDBJ databases">
        <authorList>
            <person name="Crossman L.C."/>
        </authorList>
    </citation>
    <scope>NUCLEOTIDE SEQUENCE [LARGE SCALE GENOMIC DNA]</scope>
    <source>
        <strain evidence="3">20-2</strain>
    </source>
</reference>
<keyword evidence="1" id="KW-0472">Membrane</keyword>
<evidence type="ECO:0000256" key="1">
    <source>
        <dbReference type="SAM" id="Phobius"/>
    </source>
</evidence>
<dbReference type="InterPro" id="IPR043993">
    <property type="entry name" value="T4SS_pilin"/>
</dbReference>
<protein>
    <submittedName>
        <fullName evidence="2">Uncharacterized protein</fullName>
    </submittedName>
</protein>
<gene>
    <name evidence="2" type="ORF">LRLP16767_LR202_02176</name>
</gene>
<dbReference type="Proteomes" id="UP000235484">
    <property type="component" value="Unassembled WGS sequence"/>
</dbReference>
<keyword evidence="1" id="KW-0812">Transmembrane</keyword>
<proteinExistence type="predicted"/>